<evidence type="ECO:0000313" key="2">
    <source>
        <dbReference type="Proteomes" id="UP000280708"/>
    </source>
</evidence>
<evidence type="ECO:0000313" key="1">
    <source>
        <dbReference type="EMBL" id="AYO78966.1"/>
    </source>
</evidence>
<proteinExistence type="predicted"/>
<dbReference type="EMBL" id="CP033230">
    <property type="protein sequence ID" value="AYO78966.1"/>
    <property type="molecule type" value="Genomic_DNA"/>
</dbReference>
<sequence>MYAFLFLVPRHCGLDAHENQQQAGAAAAGPQHKRRRVSQPFLGARGAARSAAGKKLRAAPLRQAGQLQAMLLQMRKEGGPWCGMTRARTCATIGNNRGAWIGDKARSYG</sequence>
<organism evidence="1 2">
    <name type="scientific">Sphingobium yanoikuyae</name>
    <name type="common">Sphingomonas yanoikuyae</name>
    <dbReference type="NCBI Taxonomy" id="13690"/>
    <lineage>
        <taxon>Bacteria</taxon>
        <taxon>Pseudomonadati</taxon>
        <taxon>Pseudomonadota</taxon>
        <taxon>Alphaproteobacteria</taxon>
        <taxon>Sphingomonadales</taxon>
        <taxon>Sphingomonadaceae</taxon>
        <taxon>Sphingobium</taxon>
    </lineage>
</organism>
<protein>
    <submittedName>
        <fullName evidence="1">Uncharacterized protein</fullName>
    </submittedName>
</protein>
<reference evidence="1 2" key="1">
    <citation type="submission" date="2018-10" db="EMBL/GenBank/DDBJ databases">
        <title>Characterization and genome analysis of a novel bacterium Sphingobium yanoikuyae SJTF8 capable of degrading PAHs.</title>
        <authorList>
            <person name="Yin C."/>
            <person name="Xiong W."/>
            <person name="Liang R."/>
        </authorList>
    </citation>
    <scope>NUCLEOTIDE SEQUENCE [LARGE SCALE GENOMIC DNA]</scope>
    <source>
        <strain evidence="1 2">SJTF8</strain>
    </source>
</reference>
<dbReference type="AlphaFoldDB" id="A0A085K4C3"/>
<accession>A0A085K4C3</accession>
<gene>
    <name evidence="1" type="ORF">EBF16_20010</name>
</gene>
<dbReference type="Proteomes" id="UP000280708">
    <property type="component" value="Chromosome"/>
</dbReference>
<name>A0A085K4C3_SPHYA</name>